<keyword evidence="4" id="KW-1185">Reference proteome</keyword>
<comment type="caution">
    <text evidence="3">The sequence shown here is derived from an EMBL/GenBank/DDBJ whole genome shotgun (WGS) entry which is preliminary data.</text>
</comment>
<evidence type="ECO:0000313" key="4">
    <source>
        <dbReference type="Proteomes" id="UP000030101"/>
    </source>
</evidence>
<protein>
    <recommendedName>
        <fullName evidence="5">DUF4954 domain-containing protein</fullName>
    </recommendedName>
</protein>
<dbReference type="InterPro" id="IPR049208">
    <property type="entry name" value="DUF6819"/>
</dbReference>
<feature type="domain" description="DUF6819" evidence="2">
    <location>
        <begin position="488"/>
        <end position="650"/>
    </location>
</feature>
<feature type="domain" description="DUF4954" evidence="1">
    <location>
        <begin position="2"/>
        <end position="434"/>
    </location>
</feature>
<accession>A0ABR4XN10</accession>
<evidence type="ECO:0000259" key="2">
    <source>
        <dbReference type="Pfam" id="PF20683"/>
    </source>
</evidence>
<evidence type="ECO:0000313" key="3">
    <source>
        <dbReference type="EMBL" id="KGN93077.1"/>
    </source>
</evidence>
<reference evidence="3 4" key="1">
    <citation type="submission" date="2014-08" db="EMBL/GenBank/DDBJ databases">
        <title>Porphyromonas canoris strain:OH2762 Genome sequencing.</title>
        <authorList>
            <person name="Wallis C."/>
            <person name="Deusch O."/>
            <person name="O'Flynn C."/>
            <person name="Davis I."/>
            <person name="Jospin G."/>
            <person name="Darling A.E."/>
            <person name="Coil D.A."/>
            <person name="Alexiev A."/>
            <person name="Horsfall A."/>
            <person name="Kirkwood N."/>
            <person name="Harris S."/>
            <person name="Eisen J.A."/>
        </authorList>
    </citation>
    <scope>NUCLEOTIDE SEQUENCE [LARGE SCALE GENOMIC DNA]</scope>
    <source>
        <strain evidence="4">COT-108 OH2762</strain>
    </source>
</reference>
<dbReference type="Pfam" id="PF16314">
    <property type="entry name" value="DUF4954"/>
    <property type="match status" value="1"/>
</dbReference>
<dbReference type="EMBL" id="JQZV01000005">
    <property type="protein sequence ID" value="KGN93077.1"/>
    <property type="molecule type" value="Genomic_DNA"/>
</dbReference>
<dbReference type="InterPro" id="IPR032533">
    <property type="entry name" value="DUF4954"/>
</dbReference>
<gene>
    <name evidence="3" type="ORF">HQ43_02515</name>
</gene>
<dbReference type="RefSeq" id="WP_036789211.1">
    <property type="nucleotide sequence ID" value="NZ_JQZV01000005.1"/>
</dbReference>
<dbReference type="InterPro" id="IPR011004">
    <property type="entry name" value="Trimer_LpxA-like_sf"/>
</dbReference>
<name>A0ABR4XN10_9PORP</name>
<evidence type="ECO:0008006" key="5">
    <source>
        <dbReference type="Google" id="ProtNLM"/>
    </source>
</evidence>
<dbReference type="Pfam" id="PF20683">
    <property type="entry name" value="DUF6819"/>
    <property type="match status" value="1"/>
</dbReference>
<dbReference type="Gene3D" id="2.160.10.10">
    <property type="entry name" value="Hexapeptide repeat proteins"/>
    <property type="match status" value="1"/>
</dbReference>
<dbReference type="Proteomes" id="UP000030101">
    <property type="component" value="Unassembled WGS sequence"/>
</dbReference>
<dbReference type="SUPFAM" id="SSF51161">
    <property type="entry name" value="Trimeric LpxA-like enzymes"/>
    <property type="match status" value="1"/>
</dbReference>
<organism evidence="3 4">
    <name type="scientific">Porphyromonas canoris</name>
    <dbReference type="NCBI Taxonomy" id="36875"/>
    <lineage>
        <taxon>Bacteria</taxon>
        <taxon>Pseudomonadati</taxon>
        <taxon>Bacteroidota</taxon>
        <taxon>Bacteroidia</taxon>
        <taxon>Bacteroidales</taxon>
        <taxon>Porphyromonadaceae</taxon>
        <taxon>Porphyromonas</taxon>
    </lineage>
</organism>
<sequence>MRHLTQSEIEVLLRNGCTSEDWDKITVSENFLPDRCRNVTFIGECRIGDLSGFRSSEHGFHIPNGIRNALIHDCTIGDRVCIENVHECISKYDIGNDVTIKNVNIIAMKGESSFGNGLPVSVLRETGGTEVILCDLLTSHTAYLMAVTATRDSLLRSRLHELFATYAAQRRSGRGKIEDGVRIKHTGSILNARIGAGSVIEGATYVEECSVNSRPDAPVYIGHNVMAKEFIASSGSSMSGGATIQRCFIGQSTRIDHLYSAHDSLFFANCQLENGESCAVFAGPYTVSMHKSSLLIAGHVSFLNAGSGSNQSNHLYKLGPIHQGVIERGSKTTSDSYILWPSRIGPFSLIMGRHVHHVDTSDFPFSYVIENNDETYLVPGANLRSVGTIRDAKKWPARDRREQEGRLDCINFNLLSPYTISKMVNGHRKLSELRSYIGEHGKTYIYRNINIRSAALEKGLEAYRMGIVKFIGNSLIQRLQERIPKNGAEVDEVLKPDHDTGLGEWVDLCGLIAPQRLVQEILENIRNGLYKTPADLNRAFEHLHASYYDLEWDWSYNLLREWYGLSEREVLTVPFLIKVVEEWMQAVLSLDRMLYADACKEYNIASRIYFSSVPDAERGESSVEDNPFVQEVLDHIRRKEALGNETIQRLKSL</sequence>
<proteinExistence type="predicted"/>
<evidence type="ECO:0000259" key="1">
    <source>
        <dbReference type="Pfam" id="PF16314"/>
    </source>
</evidence>